<protein>
    <submittedName>
        <fullName evidence="7">8-oxo-dGTP pyrophosphatase MutT (NUDIX family)</fullName>
    </submittedName>
</protein>
<dbReference type="PRINTS" id="PR00502">
    <property type="entry name" value="NUDIXFAMILY"/>
</dbReference>
<name>A0ABR9LPV3_9ACTN</name>
<dbReference type="Gene3D" id="3.90.79.10">
    <property type="entry name" value="Nucleoside Triphosphate Pyrophosphohydrolase"/>
    <property type="match status" value="1"/>
</dbReference>
<proteinExistence type="inferred from homology"/>
<sequence length="169" mass="18729">MHPAPEMDAAGGSVPRPSARVVLIDDADRLLLFSSRDQHDGTLRWYTPGGGLQPGESHRDAALRELREETGLTDVALGPEVWTGRPWTMERDGVIHEVRQRYYLARVPVSEIDTTRMEDFEKASITGHRWWTAQELAETADLLRPAGLAHLLAALLADGPPRHPVLVDG</sequence>
<dbReference type="Proteomes" id="UP000633509">
    <property type="component" value="Unassembled WGS sequence"/>
</dbReference>
<accession>A0ABR9LPV3</accession>
<dbReference type="InterPro" id="IPR000086">
    <property type="entry name" value="NUDIX_hydrolase_dom"/>
</dbReference>
<keyword evidence="8" id="KW-1185">Reference proteome</keyword>
<reference evidence="7 8" key="1">
    <citation type="submission" date="2020-10" db="EMBL/GenBank/DDBJ databases">
        <title>Sequencing the genomes of 1000 actinobacteria strains.</title>
        <authorList>
            <person name="Klenk H.-P."/>
        </authorList>
    </citation>
    <scope>NUCLEOTIDE SEQUENCE [LARGE SCALE GENOMIC DNA]</scope>
    <source>
        <strain evidence="7 8">DSM 43173</strain>
    </source>
</reference>
<evidence type="ECO:0000256" key="1">
    <source>
        <dbReference type="ARBA" id="ARBA00001946"/>
    </source>
</evidence>
<evidence type="ECO:0000259" key="6">
    <source>
        <dbReference type="PROSITE" id="PS51462"/>
    </source>
</evidence>
<dbReference type="PROSITE" id="PS51462">
    <property type="entry name" value="NUDIX"/>
    <property type="match status" value="1"/>
</dbReference>
<keyword evidence="3 5" id="KW-0378">Hydrolase</keyword>
<dbReference type="InterPro" id="IPR020084">
    <property type="entry name" value="NUDIX_hydrolase_CS"/>
</dbReference>
<dbReference type="Pfam" id="PF00293">
    <property type="entry name" value="NUDIX"/>
    <property type="match status" value="1"/>
</dbReference>
<dbReference type="PANTHER" id="PTHR43046:SF12">
    <property type="entry name" value="GDP-MANNOSE MANNOSYL HYDROLASE"/>
    <property type="match status" value="1"/>
</dbReference>
<evidence type="ECO:0000256" key="4">
    <source>
        <dbReference type="ARBA" id="ARBA00022842"/>
    </source>
</evidence>
<evidence type="ECO:0000313" key="8">
    <source>
        <dbReference type="Proteomes" id="UP000633509"/>
    </source>
</evidence>
<comment type="cofactor">
    <cofactor evidence="1">
        <name>Mg(2+)</name>
        <dbReference type="ChEBI" id="CHEBI:18420"/>
    </cofactor>
</comment>
<keyword evidence="4" id="KW-0460">Magnesium</keyword>
<dbReference type="PANTHER" id="PTHR43046">
    <property type="entry name" value="GDP-MANNOSE MANNOSYL HYDROLASE"/>
    <property type="match status" value="1"/>
</dbReference>
<feature type="domain" description="Nudix hydrolase" evidence="6">
    <location>
        <begin position="14"/>
        <end position="156"/>
    </location>
</feature>
<dbReference type="InterPro" id="IPR015797">
    <property type="entry name" value="NUDIX_hydrolase-like_dom_sf"/>
</dbReference>
<organism evidence="7 8">
    <name type="scientific">Nonomuraea angiospora</name>
    <dbReference type="NCBI Taxonomy" id="46172"/>
    <lineage>
        <taxon>Bacteria</taxon>
        <taxon>Bacillati</taxon>
        <taxon>Actinomycetota</taxon>
        <taxon>Actinomycetes</taxon>
        <taxon>Streptosporangiales</taxon>
        <taxon>Streptosporangiaceae</taxon>
        <taxon>Nonomuraea</taxon>
    </lineage>
</organism>
<comment type="similarity">
    <text evidence="2 5">Belongs to the Nudix hydrolase family.</text>
</comment>
<evidence type="ECO:0000256" key="5">
    <source>
        <dbReference type="RuleBase" id="RU003476"/>
    </source>
</evidence>
<dbReference type="PROSITE" id="PS00893">
    <property type="entry name" value="NUDIX_BOX"/>
    <property type="match status" value="1"/>
</dbReference>
<dbReference type="InterPro" id="IPR020476">
    <property type="entry name" value="Nudix_hydrolase"/>
</dbReference>
<evidence type="ECO:0000256" key="2">
    <source>
        <dbReference type="ARBA" id="ARBA00005582"/>
    </source>
</evidence>
<dbReference type="CDD" id="cd04685">
    <property type="entry name" value="NUDIX_Hydrolase"/>
    <property type="match status" value="1"/>
</dbReference>
<dbReference type="RefSeq" id="WP_192783455.1">
    <property type="nucleotide sequence ID" value="NZ_JADBEK010000001.1"/>
</dbReference>
<gene>
    <name evidence="7" type="ORF">H4W80_000374</name>
</gene>
<evidence type="ECO:0000313" key="7">
    <source>
        <dbReference type="EMBL" id="MBE1582116.1"/>
    </source>
</evidence>
<dbReference type="EMBL" id="JADBEK010000001">
    <property type="protein sequence ID" value="MBE1582116.1"/>
    <property type="molecule type" value="Genomic_DNA"/>
</dbReference>
<evidence type="ECO:0000256" key="3">
    <source>
        <dbReference type="ARBA" id="ARBA00022801"/>
    </source>
</evidence>
<dbReference type="SUPFAM" id="SSF55811">
    <property type="entry name" value="Nudix"/>
    <property type="match status" value="1"/>
</dbReference>
<comment type="caution">
    <text evidence="7">The sequence shown here is derived from an EMBL/GenBank/DDBJ whole genome shotgun (WGS) entry which is preliminary data.</text>
</comment>